<dbReference type="InterPro" id="IPR002327">
    <property type="entry name" value="Cyt_c_1A/1B"/>
</dbReference>
<dbReference type="Pfam" id="PF00034">
    <property type="entry name" value="Cytochrom_C"/>
    <property type="match status" value="1"/>
</dbReference>
<sequence>MDSFELNKFIGATLGTVFVVFSLSIASDAIFESHDPEQPGYVIQAAEGGAENTGGEAKDTGPEPVAPLLASADPAEGEKVFKKCAACHTVDKGGANKVGPNLWGVVGRPIASHEGFSYSGSMQEFSQGQSLVWDYDHLNHFLAAPKKYISGTAMGFAGLKKVEDRANLLAWLRTQEDTPYPLPAAGDAAAPAANGDAAAAPAAGDANAAPAEGKTE</sequence>
<dbReference type="SUPFAM" id="SSF46626">
    <property type="entry name" value="Cytochrome c"/>
    <property type="match status" value="1"/>
</dbReference>
<keyword evidence="10" id="KW-1185">Reference proteome</keyword>
<keyword evidence="5 6" id="KW-0408">Iron</keyword>
<dbReference type="GO" id="GO:0009055">
    <property type="term" value="F:electron transfer activity"/>
    <property type="evidence" value="ECO:0007669"/>
    <property type="project" value="InterPro"/>
</dbReference>
<protein>
    <submittedName>
        <fullName evidence="9">Cytochrome c family protein</fullName>
    </submittedName>
</protein>
<evidence type="ECO:0000259" key="8">
    <source>
        <dbReference type="PROSITE" id="PS51007"/>
    </source>
</evidence>
<feature type="domain" description="Cytochrome c" evidence="8">
    <location>
        <begin position="72"/>
        <end position="176"/>
    </location>
</feature>
<dbReference type="GO" id="GO:0046872">
    <property type="term" value="F:metal ion binding"/>
    <property type="evidence" value="ECO:0007669"/>
    <property type="project" value="UniProtKB-KW"/>
</dbReference>
<feature type="region of interest" description="Disordered" evidence="7">
    <location>
        <begin position="178"/>
        <end position="216"/>
    </location>
</feature>
<evidence type="ECO:0000256" key="5">
    <source>
        <dbReference type="ARBA" id="ARBA00023004"/>
    </source>
</evidence>
<dbReference type="InterPro" id="IPR036909">
    <property type="entry name" value="Cyt_c-like_dom_sf"/>
</dbReference>
<accession>A0A2G1QUC5</accession>
<evidence type="ECO:0000313" key="10">
    <source>
        <dbReference type="Proteomes" id="UP000221168"/>
    </source>
</evidence>
<evidence type="ECO:0000256" key="7">
    <source>
        <dbReference type="SAM" id="MobiDB-lite"/>
    </source>
</evidence>
<organism evidence="9 10">
    <name type="scientific">Zhengella mangrovi</name>
    <dbReference type="NCBI Taxonomy" id="1982044"/>
    <lineage>
        <taxon>Bacteria</taxon>
        <taxon>Pseudomonadati</taxon>
        <taxon>Pseudomonadota</taxon>
        <taxon>Alphaproteobacteria</taxon>
        <taxon>Hyphomicrobiales</taxon>
        <taxon>Notoacmeibacteraceae</taxon>
        <taxon>Zhengella</taxon>
    </lineage>
</organism>
<feature type="compositionally biased region" description="Low complexity" evidence="7">
    <location>
        <begin position="184"/>
        <end position="216"/>
    </location>
</feature>
<gene>
    <name evidence="9" type="ORF">CSC94_03720</name>
</gene>
<evidence type="ECO:0000256" key="1">
    <source>
        <dbReference type="ARBA" id="ARBA00022448"/>
    </source>
</evidence>
<comment type="caution">
    <text evidence="9">The sequence shown here is derived from an EMBL/GenBank/DDBJ whole genome shotgun (WGS) entry which is preliminary data.</text>
</comment>
<dbReference type="PRINTS" id="PR00604">
    <property type="entry name" value="CYTCHRMECIAB"/>
</dbReference>
<dbReference type="PANTHER" id="PTHR11961">
    <property type="entry name" value="CYTOCHROME C"/>
    <property type="match status" value="1"/>
</dbReference>
<dbReference type="InterPro" id="IPR009056">
    <property type="entry name" value="Cyt_c-like_dom"/>
</dbReference>
<evidence type="ECO:0000256" key="2">
    <source>
        <dbReference type="ARBA" id="ARBA00022617"/>
    </source>
</evidence>
<evidence type="ECO:0000313" key="9">
    <source>
        <dbReference type="EMBL" id="PHP69091.1"/>
    </source>
</evidence>
<dbReference type="RefSeq" id="WP_099303817.1">
    <property type="nucleotide sequence ID" value="NZ_PDVP01000001.1"/>
</dbReference>
<dbReference type="EMBL" id="PDVP01000001">
    <property type="protein sequence ID" value="PHP69091.1"/>
    <property type="molecule type" value="Genomic_DNA"/>
</dbReference>
<dbReference type="PROSITE" id="PS51007">
    <property type="entry name" value="CYTC"/>
    <property type="match status" value="1"/>
</dbReference>
<name>A0A2G1QUC5_9HYPH</name>
<reference evidence="9 10" key="1">
    <citation type="submission" date="2017-10" db="EMBL/GenBank/DDBJ databases">
        <title>Sedimentibacterium mangrovi gen. nov., sp. nov., a novel member of family Phyllobacteriacea isolated from mangrove sediment.</title>
        <authorList>
            <person name="Liao H."/>
            <person name="Tian Y."/>
        </authorList>
    </citation>
    <scope>NUCLEOTIDE SEQUENCE [LARGE SCALE GENOMIC DNA]</scope>
    <source>
        <strain evidence="9 10">X9-2-2</strain>
    </source>
</reference>
<proteinExistence type="predicted"/>
<keyword evidence="3 6" id="KW-0479">Metal-binding</keyword>
<dbReference type="Proteomes" id="UP000221168">
    <property type="component" value="Unassembled WGS sequence"/>
</dbReference>
<dbReference type="Gene3D" id="1.10.760.10">
    <property type="entry name" value="Cytochrome c-like domain"/>
    <property type="match status" value="1"/>
</dbReference>
<evidence type="ECO:0000256" key="6">
    <source>
        <dbReference type="PROSITE-ProRule" id="PRU00433"/>
    </source>
</evidence>
<dbReference type="GO" id="GO:0020037">
    <property type="term" value="F:heme binding"/>
    <property type="evidence" value="ECO:0007669"/>
    <property type="project" value="InterPro"/>
</dbReference>
<keyword evidence="2 6" id="KW-0349">Heme</keyword>
<dbReference type="AlphaFoldDB" id="A0A2G1QUC5"/>
<evidence type="ECO:0000256" key="4">
    <source>
        <dbReference type="ARBA" id="ARBA00022982"/>
    </source>
</evidence>
<keyword evidence="1" id="KW-0813">Transport</keyword>
<dbReference type="OrthoDB" id="9805828at2"/>
<keyword evidence="4" id="KW-0249">Electron transport</keyword>
<evidence type="ECO:0000256" key="3">
    <source>
        <dbReference type="ARBA" id="ARBA00022723"/>
    </source>
</evidence>